<evidence type="ECO:0000256" key="1">
    <source>
        <dbReference type="SAM" id="MobiDB-lite"/>
    </source>
</evidence>
<feature type="compositionally biased region" description="Polar residues" evidence="1">
    <location>
        <begin position="1"/>
        <end position="17"/>
    </location>
</feature>
<organism evidence="2 3">
    <name type="scientific">Anaplasma phagocytophilum str. ApMUC09</name>
    <dbReference type="NCBI Taxonomy" id="1359152"/>
    <lineage>
        <taxon>Bacteria</taxon>
        <taxon>Pseudomonadati</taxon>
        <taxon>Pseudomonadota</taxon>
        <taxon>Alphaproteobacteria</taxon>
        <taxon>Rickettsiales</taxon>
        <taxon>Anaplasmataceae</taxon>
        <taxon>Anaplasma</taxon>
        <taxon>phagocytophilum group</taxon>
    </lineage>
</organism>
<dbReference type="EMBL" id="LANV01000001">
    <property type="protein sequence ID" value="KJV64998.1"/>
    <property type="molecule type" value="Genomic_DNA"/>
</dbReference>
<protein>
    <submittedName>
        <fullName evidence="2">Uncharacterized protein</fullName>
    </submittedName>
</protein>
<proteinExistence type="predicted"/>
<gene>
    <name evidence="2" type="ORF">APHMUC_0339</name>
</gene>
<sequence length="48" mass="5139">MPATTSAALPRHNSLSSVHGGKKVHGLKSEFDMLVLGVIFSIMPEYLA</sequence>
<feature type="region of interest" description="Disordered" evidence="1">
    <location>
        <begin position="1"/>
        <end position="22"/>
    </location>
</feature>
<reference evidence="2 3" key="1">
    <citation type="submission" date="2015-02" db="EMBL/GenBank/DDBJ databases">
        <title>Genome Sequencing of Rickettsiales.</title>
        <authorList>
            <person name="Daugherty S.C."/>
            <person name="Su Q."/>
            <person name="Abolude K."/>
            <person name="Beier-Sexton M."/>
            <person name="Carlyon J.A."/>
            <person name="Carter R."/>
            <person name="Day N.P."/>
            <person name="Dumler S.J."/>
            <person name="Dyachenko V."/>
            <person name="Godinez A."/>
            <person name="Kurtti T.J."/>
            <person name="Lichay M."/>
            <person name="Mullins K.E."/>
            <person name="Ott S."/>
            <person name="Pappas-Brown V."/>
            <person name="Paris D.H."/>
            <person name="Patel P."/>
            <person name="Richards A.L."/>
            <person name="Sadzewicz L."/>
            <person name="Sears K."/>
            <person name="Seidman D."/>
            <person name="Sengamalay N."/>
            <person name="Stenos J."/>
            <person name="Tallon L.J."/>
            <person name="Vincent G."/>
            <person name="Fraser C.M."/>
            <person name="Munderloh U."/>
            <person name="Dunning-Hotopp J.C."/>
        </authorList>
    </citation>
    <scope>NUCLEOTIDE SEQUENCE [LARGE SCALE GENOMIC DNA]</scope>
    <source>
        <strain evidence="2 3">ApMUC09</strain>
    </source>
</reference>
<accession>A0A0F3NA80</accession>
<evidence type="ECO:0000313" key="2">
    <source>
        <dbReference type="EMBL" id="KJV64998.1"/>
    </source>
</evidence>
<dbReference type="AlphaFoldDB" id="A0A0F3NA80"/>
<dbReference type="Proteomes" id="UP000033441">
    <property type="component" value="Unassembled WGS sequence"/>
</dbReference>
<evidence type="ECO:0000313" key="3">
    <source>
        <dbReference type="Proteomes" id="UP000033441"/>
    </source>
</evidence>
<comment type="caution">
    <text evidence="2">The sequence shown here is derived from an EMBL/GenBank/DDBJ whole genome shotgun (WGS) entry which is preliminary data.</text>
</comment>
<name>A0A0F3NA80_ANAPH</name>
<dbReference type="PATRIC" id="fig|1359152.3.peg.356"/>